<dbReference type="Proteomes" id="UP001732700">
    <property type="component" value="Chromosome 6A"/>
</dbReference>
<evidence type="ECO:0000313" key="1">
    <source>
        <dbReference type="EnsemblPlants" id="AVESA.00010b.r2.6AG1065740.1.CDS"/>
    </source>
</evidence>
<evidence type="ECO:0000313" key="2">
    <source>
        <dbReference type="Proteomes" id="UP001732700"/>
    </source>
</evidence>
<proteinExistence type="predicted"/>
<name>A0ACD5YYN7_AVESA</name>
<organism evidence="1 2">
    <name type="scientific">Avena sativa</name>
    <name type="common">Oat</name>
    <dbReference type="NCBI Taxonomy" id="4498"/>
    <lineage>
        <taxon>Eukaryota</taxon>
        <taxon>Viridiplantae</taxon>
        <taxon>Streptophyta</taxon>
        <taxon>Embryophyta</taxon>
        <taxon>Tracheophyta</taxon>
        <taxon>Spermatophyta</taxon>
        <taxon>Magnoliopsida</taxon>
        <taxon>Liliopsida</taxon>
        <taxon>Poales</taxon>
        <taxon>Poaceae</taxon>
        <taxon>BOP clade</taxon>
        <taxon>Pooideae</taxon>
        <taxon>Poodae</taxon>
        <taxon>Poeae</taxon>
        <taxon>Poeae Chloroplast Group 1 (Aveneae type)</taxon>
        <taxon>Aveninae</taxon>
        <taxon>Avena</taxon>
    </lineage>
</organism>
<keyword evidence="2" id="KW-1185">Reference proteome</keyword>
<accession>A0ACD5YYN7</accession>
<sequence length="193" mass="21486">MAASAAMADWRDEASDSEVSEASCREGGEEGTVLEGEDTDEDYEQLLGRVYGILGENNPGLAGRTHMTVMTSPSVLREGTKKTVFANFMDSCQKIRRDPRHVMDYLLSELATSGSLDGQQRLVVKGRFAPRNFEQLLRRYIYEYVICNGCKGTDTTLSRENRLLFLRCEQCGSSRSVAPIKAGFIARVTRVRA</sequence>
<dbReference type="EnsemblPlants" id="AVESA.00010b.r2.6AG1065740.1">
    <property type="protein sequence ID" value="AVESA.00010b.r2.6AG1065740.1.CDS"/>
    <property type="gene ID" value="AVESA.00010b.r2.6AG1065740"/>
</dbReference>
<reference evidence="1" key="2">
    <citation type="submission" date="2025-09" db="UniProtKB">
        <authorList>
            <consortium name="EnsemblPlants"/>
        </authorList>
    </citation>
    <scope>IDENTIFICATION</scope>
</reference>
<protein>
    <submittedName>
        <fullName evidence="1">Uncharacterized protein</fullName>
    </submittedName>
</protein>
<reference evidence="1" key="1">
    <citation type="submission" date="2021-05" db="EMBL/GenBank/DDBJ databases">
        <authorList>
            <person name="Scholz U."/>
            <person name="Mascher M."/>
            <person name="Fiebig A."/>
        </authorList>
    </citation>
    <scope>NUCLEOTIDE SEQUENCE [LARGE SCALE GENOMIC DNA]</scope>
</reference>